<proteinExistence type="predicted"/>
<accession>A0AAD1ISD4</accession>
<dbReference type="AlphaFoldDB" id="A0AAD1ISD4"/>
<organism evidence="1 2">
    <name type="scientific">Mycolicibacterium litorale</name>
    <dbReference type="NCBI Taxonomy" id="758802"/>
    <lineage>
        <taxon>Bacteria</taxon>
        <taxon>Bacillati</taxon>
        <taxon>Actinomycetota</taxon>
        <taxon>Actinomycetes</taxon>
        <taxon>Mycobacteriales</taxon>
        <taxon>Mycobacteriaceae</taxon>
        <taxon>Mycolicibacterium</taxon>
    </lineage>
</organism>
<keyword evidence="2" id="KW-1185">Reference proteome</keyword>
<gene>
    <name evidence="1" type="ORF">MLIT_42440</name>
</gene>
<sequence length="239" mass="24614">MPKLDRLTKFADQNQVKTLITAVLITAGAGGAALGVSPDHTPTAAPVAQPAVDDAAPVRAGTAPTAPAPVIAPAPVAPQPVLVSKDSGPQDIVKAIVSQGQAAGLPADQIQTVIATAKIESAFRPAVSGGVQPYGGPGTAADEVFGLFQEKASFGTVAERQDPNKAIARFIVRFTEAFRKYGITGDTVQAATLAQNPQLLKTRRGVGTGYYNTVKAAMREANDLYNQAAAPPPPQTVLR</sequence>
<reference evidence="1 2" key="1">
    <citation type="journal article" date="2019" name="Emerg. Microbes Infect.">
        <title>Comprehensive subspecies identification of 175 nontuberculous mycobacteria species based on 7547 genomic profiles.</title>
        <authorList>
            <person name="Matsumoto Y."/>
            <person name="Kinjo T."/>
            <person name="Motooka D."/>
            <person name="Nabeya D."/>
            <person name="Jung N."/>
            <person name="Uechi K."/>
            <person name="Horii T."/>
            <person name="Iida T."/>
            <person name="Fujita J."/>
            <person name="Nakamura S."/>
        </authorList>
    </citation>
    <scope>NUCLEOTIDE SEQUENCE [LARGE SCALE GENOMIC DNA]</scope>
    <source>
        <strain evidence="1 2">JCM 17423</strain>
    </source>
</reference>
<name>A0AAD1ISD4_9MYCO</name>
<dbReference type="RefSeq" id="WP_134058933.1">
    <property type="nucleotide sequence ID" value="NZ_AP022586.1"/>
</dbReference>
<protein>
    <submittedName>
        <fullName evidence="1">Uncharacterized protein</fullName>
    </submittedName>
</protein>
<evidence type="ECO:0000313" key="1">
    <source>
        <dbReference type="EMBL" id="BBY18652.1"/>
    </source>
</evidence>
<dbReference type="EMBL" id="AP022586">
    <property type="protein sequence ID" value="BBY18652.1"/>
    <property type="molecule type" value="Genomic_DNA"/>
</dbReference>
<dbReference type="Proteomes" id="UP000466607">
    <property type="component" value="Chromosome"/>
</dbReference>
<evidence type="ECO:0000313" key="2">
    <source>
        <dbReference type="Proteomes" id="UP000466607"/>
    </source>
</evidence>